<dbReference type="GO" id="GO:0005737">
    <property type="term" value="C:cytoplasm"/>
    <property type="evidence" value="ECO:0007669"/>
    <property type="project" value="UniProtKB-SubCell"/>
</dbReference>
<dbReference type="InParanoid" id="B4LUE5"/>
<evidence type="ECO:0000256" key="1">
    <source>
        <dbReference type="ARBA" id="ARBA00003056"/>
    </source>
</evidence>
<comment type="function">
    <text evidence="1">May be involved in spermatogenesis.</text>
</comment>
<dbReference type="PANTHER" id="PTHR33588:SF1">
    <property type="entry name" value="CILIA- AND FLAGELLA-ASSOCIATED PROTEIN 299"/>
    <property type="match status" value="1"/>
</dbReference>
<evidence type="ECO:0000256" key="4">
    <source>
        <dbReference type="ARBA" id="ARBA00021436"/>
    </source>
</evidence>
<evidence type="ECO:0000256" key="5">
    <source>
        <dbReference type="ARBA" id="ARBA00022490"/>
    </source>
</evidence>
<reference evidence="7 8" key="1">
    <citation type="journal article" date="2007" name="Nature">
        <title>Evolution of genes and genomes on the Drosophila phylogeny.</title>
        <authorList>
            <consortium name="Drosophila 12 Genomes Consortium"/>
            <person name="Clark A.G."/>
            <person name="Eisen M.B."/>
            <person name="Smith D.R."/>
            <person name="Bergman C.M."/>
            <person name="Oliver B."/>
            <person name="Markow T.A."/>
            <person name="Kaufman T.C."/>
            <person name="Kellis M."/>
            <person name="Gelbart W."/>
            <person name="Iyer V.N."/>
            <person name="Pollard D.A."/>
            <person name="Sackton T.B."/>
            <person name="Larracuente A.M."/>
            <person name="Singh N.D."/>
            <person name="Abad J.P."/>
            <person name="Abt D.N."/>
            <person name="Adryan B."/>
            <person name="Aguade M."/>
            <person name="Akashi H."/>
            <person name="Anderson W.W."/>
            <person name="Aquadro C.F."/>
            <person name="Ardell D.H."/>
            <person name="Arguello R."/>
            <person name="Artieri C.G."/>
            <person name="Barbash D.A."/>
            <person name="Barker D."/>
            <person name="Barsanti P."/>
            <person name="Batterham P."/>
            <person name="Batzoglou S."/>
            <person name="Begun D."/>
            <person name="Bhutkar A."/>
            <person name="Blanco E."/>
            <person name="Bosak S.A."/>
            <person name="Bradley R.K."/>
            <person name="Brand A.D."/>
            <person name="Brent M.R."/>
            <person name="Brooks A.N."/>
            <person name="Brown R.H."/>
            <person name="Butlin R.K."/>
            <person name="Caggese C."/>
            <person name="Calvi B.R."/>
            <person name="Bernardo de Carvalho A."/>
            <person name="Caspi A."/>
            <person name="Castrezana S."/>
            <person name="Celniker S.E."/>
            <person name="Chang J.L."/>
            <person name="Chapple C."/>
            <person name="Chatterji S."/>
            <person name="Chinwalla A."/>
            <person name="Civetta A."/>
            <person name="Clifton S.W."/>
            <person name="Comeron J.M."/>
            <person name="Costello J.C."/>
            <person name="Coyne J.A."/>
            <person name="Daub J."/>
            <person name="David R.G."/>
            <person name="Delcher A.L."/>
            <person name="Delehaunty K."/>
            <person name="Do C.B."/>
            <person name="Ebling H."/>
            <person name="Edwards K."/>
            <person name="Eickbush T."/>
            <person name="Evans J.D."/>
            <person name="Filipski A."/>
            <person name="Findeiss S."/>
            <person name="Freyhult E."/>
            <person name="Fulton L."/>
            <person name="Fulton R."/>
            <person name="Garcia A.C."/>
            <person name="Gardiner A."/>
            <person name="Garfield D.A."/>
            <person name="Garvin B.E."/>
            <person name="Gibson G."/>
            <person name="Gilbert D."/>
            <person name="Gnerre S."/>
            <person name="Godfrey J."/>
            <person name="Good R."/>
            <person name="Gotea V."/>
            <person name="Gravely B."/>
            <person name="Greenberg A.J."/>
            <person name="Griffiths-Jones S."/>
            <person name="Gross S."/>
            <person name="Guigo R."/>
            <person name="Gustafson E.A."/>
            <person name="Haerty W."/>
            <person name="Hahn M.W."/>
            <person name="Halligan D.L."/>
            <person name="Halpern A.L."/>
            <person name="Halter G.M."/>
            <person name="Han M.V."/>
            <person name="Heger A."/>
            <person name="Hillier L."/>
            <person name="Hinrichs A.S."/>
            <person name="Holmes I."/>
            <person name="Hoskins R.A."/>
            <person name="Hubisz M.J."/>
            <person name="Hultmark D."/>
            <person name="Huntley M.A."/>
            <person name="Jaffe D.B."/>
            <person name="Jagadeeshan S."/>
            <person name="Jeck W.R."/>
            <person name="Johnson J."/>
            <person name="Jones C.D."/>
            <person name="Jordan W.C."/>
            <person name="Karpen G.H."/>
            <person name="Kataoka E."/>
            <person name="Keightley P.D."/>
            <person name="Kheradpour P."/>
            <person name="Kirkness E.F."/>
            <person name="Koerich L.B."/>
            <person name="Kristiansen K."/>
            <person name="Kudrna D."/>
            <person name="Kulathinal R.J."/>
            <person name="Kumar S."/>
            <person name="Kwok R."/>
            <person name="Lander E."/>
            <person name="Langley C.H."/>
            <person name="Lapoint R."/>
            <person name="Lazzaro B.P."/>
            <person name="Lee S.J."/>
            <person name="Levesque L."/>
            <person name="Li R."/>
            <person name="Lin C.F."/>
            <person name="Lin M.F."/>
            <person name="Lindblad-Toh K."/>
            <person name="Llopart A."/>
            <person name="Long M."/>
            <person name="Low L."/>
            <person name="Lozovsky E."/>
            <person name="Lu J."/>
            <person name="Luo M."/>
            <person name="Machado C.A."/>
            <person name="Makalowski W."/>
            <person name="Marzo M."/>
            <person name="Matsuda M."/>
            <person name="Matzkin L."/>
            <person name="McAllister B."/>
            <person name="McBride C.S."/>
            <person name="McKernan B."/>
            <person name="McKernan K."/>
            <person name="Mendez-Lago M."/>
            <person name="Minx P."/>
            <person name="Mollenhauer M.U."/>
            <person name="Montooth K."/>
            <person name="Mount S.M."/>
            <person name="Mu X."/>
            <person name="Myers E."/>
            <person name="Negre B."/>
            <person name="Newfeld S."/>
            <person name="Nielsen R."/>
            <person name="Noor M.A."/>
            <person name="O'Grady P."/>
            <person name="Pachter L."/>
            <person name="Papaceit M."/>
            <person name="Parisi M.J."/>
            <person name="Parisi M."/>
            <person name="Parts L."/>
            <person name="Pedersen J.S."/>
            <person name="Pesole G."/>
            <person name="Phillippy A.M."/>
            <person name="Ponting C.P."/>
            <person name="Pop M."/>
            <person name="Porcelli D."/>
            <person name="Powell J.R."/>
            <person name="Prohaska S."/>
            <person name="Pruitt K."/>
            <person name="Puig M."/>
            <person name="Quesneville H."/>
            <person name="Ram K.R."/>
            <person name="Rand D."/>
            <person name="Rasmussen M.D."/>
            <person name="Reed L.K."/>
            <person name="Reenan R."/>
            <person name="Reily A."/>
            <person name="Remington K.A."/>
            <person name="Rieger T.T."/>
            <person name="Ritchie M.G."/>
            <person name="Robin C."/>
            <person name="Rogers Y.H."/>
            <person name="Rohde C."/>
            <person name="Rozas J."/>
            <person name="Rubenfield M.J."/>
            <person name="Ruiz A."/>
            <person name="Russo S."/>
            <person name="Salzberg S.L."/>
            <person name="Sanchez-Gracia A."/>
            <person name="Saranga D.J."/>
            <person name="Sato H."/>
            <person name="Schaeffer S.W."/>
            <person name="Schatz M.C."/>
            <person name="Schlenke T."/>
            <person name="Schwartz R."/>
            <person name="Segarra C."/>
            <person name="Singh R.S."/>
            <person name="Sirot L."/>
            <person name="Sirota M."/>
            <person name="Sisneros N.B."/>
            <person name="Smith C.D."/>
            <person name="Smith T.F."/>
            <person name="Spieth J."/>
            <person name="Stage D.E."/>
            <person name="Stark A."/>
            <person name="Stephan W."/>
            <person name="Strausberg R.L."/>
            <person name="Strempel S."/>
            <person name="Sturgill D."/>
            <person name="Sutton G."/>
            <person name="Sutton G.G."/>
            <person name="Tao W."/>
            <person name="Teichmann S."/>
            <person name="Tobari Y.N."/>
            <person name="Tomimura Y."/>
            <person name="Tsolas J.M."/>
            <person name="Valente V.L."/>
            <person name="Venter E."/>
            <person name="Venter J.C."/>
            <person name="Vicario S."/>
            <person name="Vieira F.G."/>
            <person name="Vilella A.J."/>
            <person name="Villasante A."/>
            <person name="Walenz B."/>
            <person name="Wang J."/>
            <person name="Wasserman M."/>
            <person name="Watts T."/>
            <person name="Wilson D."/>
            <person name="Wilson R.K."/>
            <person name="Wing R.A."/>
            <person name="Wolfner M.F."/>
            <person name="Wong A."/>
            <person name="Wong G.K."/>
            <person name="Wu C.I."/>
            <person name="Wu G."/>
            <person name="Yamamoto D."/>
            <person name="Yang H.P."/>
            <person name="Yang S.P."/>
            <person name="Yorke J.A."/>
            <person name="Yoshida K."/>
            <person name="Zdobnov E."/>
            <person name="Zhang P."/>
            <person name="Zhang Y."/>
            <person name="Zimin A.V."/>
            <person name="Baldwin J."/>
            <person name="Abdouelleil A."/>
            <person name="Abdulkadir J."/>
            <person name="Abebe A."/>
            <person name="Abera B."/>
            <person name="Abreu J."/>
            <person name="Acer S.C."/>
            <person name="Aftuck L."/>
            <person name="Alexander A."/>
            <person name="An P."/>
            <person name="Anderson E."/>
            <person name="Anderson S."/>
            <person name="Arachi H."/>
            <person name="Azer M."/>
            <person name="Bachantsang P."/>
            <person name="Barry A."/>
            <person name="Bayul T."/>
            <person name="Berlin A."/>
            <person name="Bessette D."/>
            <person name="Bloom T."/>
            <person name="Blye J."/>
            <person name="Boguslavskiy L."/>
            <person name="Bonnet C."/>
            <person name="Boukhgalter B."/>
            <person name="Bourzgui I."/>
            <person name="Brown A."/>
            <person name="Cahill P."/>
            <person name="Channer S."/>
            <person name="Cheshatsang Y."/>
            <person name="Chuda L."/>
            <person name="Citroen M."/>
            <person name="Collymore A."/>
            <person name="Cooke P."/>
            <person name="Costello M."/>
            <person name="D'Aco K."/>
            <person name="Daza R."/>
            <person name="De Haan G."/>
            <person name="DeGray S."/>
            <person name="DeMaso C."/>
            <person name="Dhargay N."/>
            <person name="Dooley K."/>
            <person name="Dooley E."/>
            <person name="Doricent M."/>
            <person name="Dorje P."/>
            <person name="Dorjee K."/>
            <person name="Dupes A."/>
            <person name="Elong R."/>
            <person name="Falk J."/>
            <person name="Farina A."/>
            <person name="Faro S."/>
            <person name="Ferguson D."/>
            <person name="Fisher S."/>
            <person name="Foley C.D."/>
            <person name="Franke A."/>
            <person name="Friedrich D."/>
            <person name="Gadbois L."/>
            <person name="Gearin G."/>
            <person name="Gearin C.R."/>
            <person name="Giannoukos G."/>
            <person name="Goode T."/>
            <person name="Graham J."/>
            <person name="Grandbois E."/>
            <person name="Grewal S."/>
            <person name="Gyaltsen K."/>
            <person name="Hafez N."/>
            <person name="Hagos B."/>
            <person name="Hall J."/>
            <person name="Henson C."/>
            <person name="Hollinger A."/>
            <person name="Honan T."/>
            <person name="Huard M.D."/>
            <person name="Hughes L."/>
            <person name="Hurhula B."/>
            <person name="Husby M.E."/>
            <person name="Kamat A."/>
            <person name="Kanga B."/>
            <person name="Kashin S."/>
            <person name="Khazanovich D."/>
            <person name="Kisner P."/>
            <person name="Lance K."/>
            <person name="Lara M."/>
            <person name="Lee W."/>
            <person name="Lennon N."/>
            <person name="Letendre F."/>
            <person name="LeVine R."/>
            <person name="Lipovsky A."/>
            <person name="Liu X."/>
            <person name="Liu J."/>
            <person name="Liu S."/>
            <person name="Lokyitsang T."/>
            <person name="Lokyitsang Y."/>
            <person name="Lubonja R."/>
            <person name="Lui A."/>
            <person name="MacDonald P."/>
            <person name="Magnisalis V."/>
            <person name="Maru K."/>
            <person name="Matthews C."/>
            <person name="McCusker W."/>
            <person name="McDonough S."/>
            <person name="Mehta T."/>
            <person name="Meldrim J."/>
            <person name="Meneus L."/>
            <person name="Mihai O."/>
            <person name="Mihalev A."/>
            <person name="Mihova T."/>
            <person name="Mittelman R."/>
            <person name="Mlenga V."/>
            <person name="Montmayeur A."/>
            <person name="Mulrain L."/>
            <person name="Navidi A."/>
            <person name="Naylor J."/>
            <person name="Negash T."/>
            <person name="Nguyen T."/>
            <person name="Nguyen N."/>
            <person name="Nicol R."/>
            <person name="Norbu C."/>
            <person name="Norbu N."/>
            <person name="Novod N."/>
            <person name="O'Neill B."/>
            <person name="Osman S."/>
            <person name="Markiewicz E."/>
            <person name="Oyono O.L."/>
            <person name="Patti C."/>
            <person name="Phunkhang P."/>
            <person name="Pierre F."/>
            <person name="Priest M."/>
            <person name="Raghuraman S."/>
            <person name="Rege F."/>
            <person name="Reyes R."/>
            <person name="Rise C."/>
            <person name="Rogov P."/>
            <person name="Ross K."/>
            <person name="Ryan E."/>
            <person name="Settipalli S."/>
            <person name="Shea T."/>
            <person name="Sherpa N."/>
            <person name="Shi L."/>
            <person name="Shih D."/>
            <person name="Sparrow T."/>
            <person name="Spaulding J."/>
            <person name="Stalker J."/>
            <person name="Stange-Thomann N."/>
            <person name="Stavropoulos S."/>
            <person name="Stone C."/>
            <person name="Strader C."/>
            <person name="Tesfaye S."/>
            <person name="Thomson T."/>
            <person name="Thoulutsang Y."/>
            <person name="Thoulutsang D."/>
            <person name="Topham K."/>
            <person name="Topping I."/>
            <person name="Tsamla T."/>
            <person name="Vassiliev H."/>
            <person name="Vo A."/>
            <person name="Wangchuk T."/>
            <person name="Wangdi T."/>
            <person name="Weiand M."/>
            <person name="Wilkinson J."/>
            <person name="Wilson A."/>
            <person name="Yadav S."/>
            <person name="Young G."/>
            <person name="Yu Q."/>
            <person name="Zembek L."/>
            <person name="Zhong D."/>
            <person name="Zimmer A."/>
            <person name="Zwirko Z."/>
            <person name="Jaffe D.B."/>
            <person name="Alvarez P."/>
            <person name="Brockman W."/>
            <person name="Butler J."/>
            <person name="Chin C."/>
            <person name="Gnerre S."/>
            <person name="Grabherr M."/>
            <person name="Kleber M."/>
            <person name="Mauceli E."/>
            <person name="MacCallum I."/>
        </authorList>
    </citation>
    <scope>NUCLEOTIDE SEQUENCE [LARGE SCALE GENOMIC DNA]</scope>
    <source>
        <strain evidence="8">Tucson 15010-1051.87</strain>
    </source>
</reference>
<evidence type="ECO:0000256" key="6">
    <source>
        <dbReference type="ARBA" id="ARBA00023242"/>
    </source>
</evidence>
<dbReference type="Proteomes" id="UP000008792">
    <property type="component" value="Unassembled WGS sequence"/>
</dbReference>
<proteinExistence type="predicted"/>
<organism evidence="7 8">
    <name type="scientific">Drosophila virilis</name>
    <name type="common">Fruit fly</name>
    <dbReference type="NCBI Taxonomy" id="7244"/>
    <lineage>
        <taxon>Eukaryota</taxon>
        <taxon>Metazoa</taxon>
        <taxon>Ecdysozoa</taxon>
        <taxon>Arthropoda</taxon>
        <taxon>Hexapoda</taxon>
        <taxon>Insecta</taxon>
        <taxon>Pterygota</taxon>
        <taxon>Neoptera</taxon>
        <taxon>Endopterygota</taxon>
        <taxon>Diptera</taxon>
        <taxon>Brachycera</taxon>
        <taxon>Muscomorpha</taxon>
        <taxon>Ephydroidea</taxon>
        <taxon>Drosophilidae</taxon>
        <taxon>Drosophila</taxon>
    </lineage>
</organism>
<dbReference type="AlphaFoldDB" id="B4LUE5"/>
<dbReference type="HOGENOM" id="CLU_070912_1_0_1"/>
<accession>B4LUE5</accession>
<dbReference type="KEGG" id="dvi:6627609"/>
<keyword evidence="6" id="KW-0539">Nucleus</keyword>
<evidence type="ECO:0000256" key="3">
    <source>
        <dbReference type="ARBA" id="ARBA00004496"/>
    </source>
</evidence>
<evidence type="ECO:0000313" key="7">
    <source>
        <dbReference type="EMBL" id="EDW64131.2"/>
    </source>
</evidence>
<dbReference type="EMBL" id="CH940649">
    <property type="protein sequence ID" value="EDW64131.2"/>
    <property type="molecule type" value="Genomic_DNA"/>
</dbReference>
<evidence type="ECO:0000256" key="2">
    <source>
        <dbReference type="ARBA" id="ARBA00004123"/>
    </source>
</evidence>
<keyword evidence="5" id="KW-0963">Cytoplasm</keyword>
<evidence type="ECO:0000313" key="8">
    <source>
        <dbReference type="Proteomes" id="UP000008792"/>
    </source>
</evidence>
<dbReference type="OrthoDB" id="2136125at2759"/>
<dbReference type="PANTHER" id="PTHR33588">
    <property type="entry name" value="CILIA- AND FLAGELLA-ASSOCIATED PROTEIN 299"/>
    <property type="match status" value="1"/>
</dbReference>
<comment type="subcellular location">
    <subcellularLocation>
        <location evidence="3">Cytoplasm</location>
    </subcellularLocation>
    <subcellularLocation>
        <location evidence="2">Nucleus</location>
    </subcellularLocation>
</comment>
<protein>
    <recommendedName>
        <fullName evidence="4">Cilia- and flagella-associated protein 299</fullName>
    </recommendedName>
</protein>
<keyword evidence="8" id="KW-1185">Reference proteome</keyword>
<dbReference type="GO" id="GO:0005634">
    <property type="term" value="C:nucleus"/>
    <property type="evidence" value="ECO:0007669"/>
    <property type="project" value="UniProtKB-SubCell"/>
</dbReference>
<dbReference type="InterPro" id="IPR027887">
    <property type="entry name" value="DUF4464"/>
</dbReference>
<gene>
    <name evidence="7" type="primary">Dvir\GJ24171</name>
    <name evidence="7" type="ORF">Dvir_GJ24171</name>
</gene>
<sequence>MTLLNYNSYEDYLDHFINIHDVRYLRNWSLSRQFIQNACGKSCMGRLLSRSEYADQRKKLEIMLNPRGISESTLFGEDYEGNDSVLKEFADREFQLLNKQISTIIFLLMRSTQGLEVSGFIDLEESLRESHYKHSEHYVNWPAIFEGKEKLIPQPYHLSFFDWYKNKVKCNNSANFKVVSGRAHSLLMMHRGDHKIICVNAGCTCNWSKNAKRSVYSSSIYGQCLFFDHIIRRIN</sequence>
<name>B4LUE5_DROVI</name>
<dbReference type="eggNOG" id="ENOG502QSP8">
    <property type="taxonomic scope" value="Eukaryota"/>
</dbReference>
<dbReference type="Pfam" id="PF14713">
    <property type="entry name" value="DUF4464"/>
    <property type="match status" value="1"/>
</dbReference>